<dbReference type="RefSeq" id="WP_011434898.1">
    <property type="nucleotide sequence ID" value="NC_007777.1"/>
</dbReference>
<dbReference type="eggNOG" id="COG0169">
    <property type="taxonomic scope" value="Bacteria"/>
</dbReference>
<dbReference type="InterPro" id="IPR036291">
    <property type="entry name" value="NAD(P)-bd_dom_sf"/>
</dbReference>
<dbReference type="Pfam" id="PF08501">
    <property type="entry name" value="Shikimate_dh_N"/>
    <property type="match status" value="1"/>
</dbReference>
<accession>Q2JFX2</accession>
<dbReference type="STRING" id="106370.Francci3_0433"/>
<keyword evidence="5" id="KW-1185">Reference proteome</keyword>
<evidence type="ECO:0000256" key="2">
    <source>
        <dbReference type="ARBA" id="ARBA00023141"/>
    </source>
</evidence>
<evidence type="ECO:0000256" key="1">
    <source>
        <dbReference type="ARBA" id="ARBA00004871"/>
    </source>
</evidence>
<feature type="domain" description="Shikimate dehydrogenase substrate binding N-terminal" evidence="3">
    <location>
        <begin position="17"/>
        <end position="99"/>
    </location>
</feature>
<dbReference type="HOGENOM" id="CLU_044063_4_0_11"/>
<protein>
    <submittedName>
        <fullName evidence="4">Shikimate dehydrogenase</fullName>
        <ecNumber evidence="4">1.1.1.25</ecNumber>
    </submittedName>
</protein>
<dbReference type="AlphaFoldDB" id="Q2JFX2"/>
<reference evidence="4 5" key="1">
    <citation type="journal article" date="2007" name="Genome Res.">
        <title>Genome characteristics of facultatively symbiotic Frankia sp. strains reflect host range and host plant biogeography.</title>
        <authorList>
            <person name="Normand P."/>
            <person name="Lapierre P."/>
            <person name="Tisa L.S."/>
            <person name="Gogarten J.P."/>
            <person name="Alloisio N."/>
            <person name="Bagnarol E."/>
            <person name="Bassi C.A."/>
            <person name="Berry A.M."/>
            <person name="Bickhart D.M."/>
            <person name="Choisne N."/>
            <person name="Couloux A."/>
            <person name="Cournoyer B."/>
            <person name="Cruveiller S."/>
            <person name="Daubin V."/>
            <person name="Demange N."/>
            <person name="Francino M.P."/>
            <person name="Goltsman E."/>
            <person name="Huang Y."/>
            <person name="Kopp O.R."/>
            <person name="Labarre L."/>
            <person name="Lapidus A."/>
            <person name="Lavire C."/>
            <person name="Marechal J."/>
            <person name="Martinez M."/>
            <person name="Mastronunzio J.E."/>
            <person name="Mullin B.C."/>
            <person name="Niemann J."/>
            <person name="Pujic P."/>
            <person name="Rawnsley T."/>
            <person name="Rouy Z."/>
            <person name="Schenowitz C."/>
            <person name="Sellstedt A."/>
            <person name="Tavares F."/>
            <person name="Tomkins J.P."/>
            <person name="Vallenet D."/>
            <person name="Valverde C."/>
            <person name="Wall L.G."/>
            <person name="Wang Y."/>
            <person name="Medigue C."/>
            <person name="Benson D.R."/>
        </authorList>
    </citation>
    <scope>NUCLEOTIDE SEQUENCE [LARGE SCALE GENOMIC DNA]</scope>
    <source>
        <strain evidence="5">DSM 45818 / CECT 9043 / CcI3</strain>
    </source>
</reference>
<proteinExistence type="predicted"/>
<organism evidence="4 5">
    <name type="scientific">Frankia casuarinae (strain DSM 45818 / CECT 9043 / HFP020203 / CcI3)</name>
    <dbReference type="NCBI Taxonomy" id="106370"/>
    <lineage>
        <taxon>Bacteria</taxon>
        <taxon>Bacillati</taxon>
        <taxon>Actinomycetota</taxon>
        <taxon>Actinomycetes</taxon>
        <taxon>Frankiales</taxon>
        <taxon>Frankiaceae</taxon>
        <taxon>Frankia</taxon>
    </lineage>
</organism>
<keyword evidence="2" id="KW-0057">Aromatic amino acid biosynthesis</keyword>
<dbReference type="InterPro" id="IPR013708">
    <property type="entry name" value="Shikimate_DH-bd_N"/>
</dbReference>
<evidence type="ECO:0000313" key="5">
    <source>
        <dbReference type="Proteomes" id="UP000001937"/>
    </source>
</evidence>
<gene>
    <name evidence="4" type="ordered locus">Francci3_0433</name>
</gene>
<dbReference type="GO" id="GO:0004764">
    <property type="term" value="F:shikimate 3-dehydrogenase (NADP+) activity"/>
    <property type="evidence" value="ECO:0007669"/>
    <property type="project" value="UniProtKB-EC"/>
</dbReference>
<evidence type="ECO:0000313" key="4">
    <source>
        <dbReference type="EMBL" id="ABD09820.1"/>
    </source>
</evidence>
<dbReference type="KEGG" id="fra:Francci3_0433"/>
<sequence length="273" mass="28269">MPPAAHAVTGATRLFAVVGDPVEQVQAPSLLNPLFDELGLDAVLVPVHARQADFPAVLDGLRRIENLDGILITIPHKAAACALADERSPAAAISGSANALRRGPSGRWQADNFDGAGFVRGLTAAGRPVAGTRVSLLGAGGAGSAIAAALLDAGSTRLSIYDPDREKRDGLLARLDEHWPDRAVGVATPLLHDVDLAVNATPLGLRPNDPLPFPPDGLAAGCVVADIIMKPPDTRLLRAAAALGLPTHPGIHMLAHQIGFYRSFFDLVPAAPA</sequence>
<dbReference type="SUPFAM" id="SSF51735">
    <property type="entry name" value="NAD(P)-binding Rossmann-fold domains"/>
    <property type="match status" value="1"/>
</dbReference>
<name>Q2JFX2_FRACC</name>
<comment type="pathway">
    <text evidence="1">Metabolic intermediate biosynthesis; chorismate biosynthesis; chorismate from D-erythrose 4-phosphate and phosphoenolpyruvate: step 4/7.</text>
</comment>
<dbReference type="PhylomeDB" id="Q2JFX2"/>
<dbReference type="EMBL" id="CP000249">
    <property type="protein sequence ID" value="ABD09820.1"/>
    <property type="molecule type" value="Genomic_DNA"/>
</dbReference>
<dbReference type="InterPro" id="IPR022893">
    <property type="entry name" value="Shikimate_DH_fam"/>
</dbReference>
<dbReference type="GO" id="GO:0009423">
    <property type="term" value="P:chorismate biosynthetic process"/>
    <property type="evidence" value="ECO:0007669"/>
    <property type="project" value="TreeGrafter"/>
</dbReference>
<dbReference type="EC" id="1.1.1.25" evidence="4"/>
<dbReference type="InterPro" id="IPR046346">
    <property type="entry name" value="Aminoacid_DH-like_N_sf"/>
</dbReference>
<dbReference type="Gene3D" id="3.40.50.720">
    <property type="entry name" value="NAD(P)-binding Rossmann-like Domain"/>
    <property type="match status" value="1"/>
</dbReference>
<dbReference type="GO" id="GO:0050661">
    <property type="term" value="F:NADP binding"/>
    <property type="evidence" value="ECO:0007669"/>
    <property type="project" value="TreeGrafter"/>
</dbReference>
<keyword evidence="4" id="KW-0560">Oxidoreductase</keyword>
<dbReference type="SUPFAM" id="SSF53223">
    <property type="entry name" value="Aminoacid dehydrogenase-like, N-terminal domain"/>
    <property type="match status" value="1"/>
</dbReference>
<evidence type="ECO:0000259" key="3">
    <source>
        <dbReference type="Pfam" id="PF08501"/>
    </source>
</evidence>
<keyword evidence="2" id="KW-0028">Amino-acid biosynthesis</keyword>
<dbReference type="Proteomes" id="UP000001937">
    <property type="component" value="Chromosome"/>
</dbReference>
<dbReference type="GO" id="GO:0019632">
    <property type="term" value="P:shikimate metabolic process"/>
    <property type="evidence" value="ECO:0007669"/>
    <property type="project" value="TreeGrafter"/>
</dbReference>
<dbReference type="GO" id="GO:0005829">
    <property type="term" value="C:cytosol"/>
    <property type="evidence" value="ECO:0007669"/>
    <property type="project" value="TreeGrafter"/>
</dbReference>
<dbReference type="GO" id="GO:0009073">
    <property type="term" value="P:aromatic amino acid family biosynthetic process"/>
    <property type="evidence" value="ECO:0007669"/>
    <property type="project" value="UniProtKB-KW"/>
</dbReference>
<dbReference type="PANTHER" id="PTHR21089">
    <property type="entry name" value="SHIKIMATE DEHYDROGENASE"/>
    <property type="match status" value="1"/>
</dbReference>
<dbReference type="Gene3D" id="3.40.50.10860">
    <property type="entry name" value="Leucine Dehydrogenase, chain A, domain 1"/>
    <property type="match status" value="1"/>
</dbReference>
<dbReference type="PANTHER" id="PTHR21089:SF1">
    <property type="entry name" value="BIFUNCTIONAL 3-DEHYDROQUINATE DEHYDRATASE_SHIKIMATE DEHYDROGENASE, CHLOROPLASTIC"/>
    <property type="match status" value="1"/>
</dbReference>